<dbReference type="InterPro" id="IPR050097">
    <property type="entry name" value="Ferredoxin-NADP_redctase_2"/>
</dbReference>
<organism evidence="6 7">
    <name type="scientific">Paenibacillus shirakamiensis</name>
    <dbReference type="NCBI Taxonomy" id="1265935"/>
    <lineage>
        <taxon>Bacteria</taxon>
        <taxon>Bacillati</taxon>
        <taxon>Bacillota</taxon>
        <taxon>Bacilli</taxon>
        <taxon>Bacillales</taxon>
        <taxon>Paenibacillaceae</taxon>
        <taxon>Paenibacillus</taxon>
    </lineage>
</organism>
<dbReference type="Proteomes" id="UP001519288">
    <property type="component" value="Unassembled WGS sequence"/>
</dbReference>
<comment type="subunit">
    <text evidence="2">Homodimer.</text>
</comment>
<evidence type="ECO:0000313" key="7">
    <source>
        <dbReference type="Proteomes" id="UP001519288"/>
    </source>
</evidence>
<dbReference type="RefSeq" id="WP_245339429.1">
    <property type="nucleotide sequence ID" value="NZ_JAGGLD010000008.1"/>
</dbReference>
<comment type="cofactor">
    <cofactor evidence="1">
        <name>FAD</name>
        <dbReference type="ChEBI" id="CHEBI:57692"/>
    </cofactor>
</comment>
<keyword evidence="3" id="KW-0285">Flavoprotein</keyword>
<dbReference type="EMBL" id="JAGGLD010000008">
    <property type="protein sequence ID" value="MBP2002430.1"/>
    <property type="molecule type" value="Genomic_DNA"/>
</dbReference>
<keyword evidence="7" id="KW-1185">Reference proteome</keyword>
<protein>
    <submittedName>
        <fullName evidence="6">Thioredoxin reductase</fullName>
    </submittedName>
</protein>
<evidence type="ECO:0000259" key="5">
    <source>
        <dbReference type="Pfam" id="PF07992"/>
    </source>
</evidence>
<dbReference type="SUPFAM" id="SSF51905">
    <property type="entry name" value="FAD/NAD(P)-binding domain"/>
    <property type="match status" value="1"/>
</dbReference>
<dbReference type="Gene3D" id="3.50.50.60">
    <property type="entry name" value="FAD/NAD(P)-binding domain"/>
    <property type="match status" value="2"/>
</dbReference>
<dbReference type="PRINTS" id="PR00368">
    <property type="entry name" value="FADPNR"/>
</dbReference>
<evidence type="ECO:0000256" key="1">
    <source>
        <dbReference type="ARBA" id="ARBA00001974"/>
    </source>
</evidence>
<reference evidence="6 7" key="1">
    <citation type="submission" date="2021-03" db="EMBL/GenBank/DDBJ databases">
        <title>Genomic Encyclopedia of Type Strains, Phase IV (KMG-IV): sequencing the most valuable type-strain genomes for metagenomic binning, comparative biology and taxonomic classification.</title>
        <authorList>
            <person name="Goeker M."/>
        </authorList>
    </citation>
    <scope>NUCLEOTIDE SEQUENCE [LARGE SCALE GENOMIC DNA]</scope>
    <source>
        <strain evidence="6 7">DSM 26806</strain>
    </source>
</reference>
<comment type="caution">
    <text evidence="6">The sequence shown here is derived from an EMBL/GenBank/DDBJ whole genome shotgun (WGS) entry which is preliminary data.</text>
</comment>
<name>A0ABS4JL47_9BACL</name>
<proteinExistence type="predicted"/>
<evidence type="ECO:0000256" key="4">
    <source>
        <dbReference type="ARBA" id="ARBA00023002"/>
    </source>
</evidence>
<sequence>MEAIAIQMLDALIIGGGPAGLNAALILGRARRTTVLLDDAHPRNEVTHASHGFITRDGIAPNEFRRLATDDLARYPSVHRRQEQATEMIRHTNSFEVHTHSGSIFHTKKLLMATGLREVLPEIKGIETYYGTSLFSCPYCDGWELRDQPLLVIGTTNQIFQMSKMVYHWSRHLIVCTMGHDSLDQYQRNALYRRNIRIIDQPIVGFSGQGRCLQRVHFGDGYSIERSGGFVIPQVFQHSRIGESLGCARSPAGGWVTDDYGRTSIWGVYAAGDTALIAPAQLVIAAADGCRAGMGIHMDLLQEEF</sequence>
<accession>A0ABS4JL47</accession>
<dbReference type="PRINTS" id="PR00469">
    <property type="entry name" value="PNDRDTASEII"/>
</dbReference>
<evidence type="ECO:0000313" key="6">
    <source>
        <dbReference type="EMBL" id="MBP2002430.1"/>
    </source>
</evidence>
<dbReference type="Pfam" id="PF07992">
    <property type="entry name" value="Pyr_redox_2"/>
    <property type="match status" value="1"/>
</dbReference>
<gene>
    <name evidence="6" type="ORF">J2Z69_003503</name>
</gene>
<evidence type="ECO:0000256" key="2">
    <source>
        <dbReference type="ARBA" id="ARBA00011738"/>
    </source>
</evidence>
<feature type="domain" description="FAD/NAD(P)-binding" evidence="5">
    <location>
        <begin position="10"/>
        <end position="288"/>
    </location>
</feature>
<keyword evidence="4" id="KW-0560">Oxidoreductase</keyword>
<dbReference type="InterPro" id="IPR036188">
    <property type="entry name" value="FAD/NAD-bd_sf"/>
</dbReference>
<evidence type="ECO:0000256" key="3">
    <source>
        <dbReference type="ARBA" id="ARBA00022630"/>
    </source>
</evidence>
<dbReference type="PANTHER" id="PTHR48105">
    <property type="entry name" value="THIOREDOXIN REDUCTASE 1-RELATED-RELATED"/>
    <property type="match status" value="1"/>
</dbReference>
<dbReference type="InterPro" id="IPR023753">
    <property type="entry name" value="FAD/NAD-binding_dom"/>
</dbReference>